<accession>A0A1M6YGD7</accession>
<dbReference type="OrthoDB" id="7522752at2"/>
<feature type="domain" description="VWFA" evidence="2">
    <location>
        <begin position="167"/>
        <end position="214"/>
    </location>
</feature>
<name>A0A1M6YGD7_9RHOB</name>
<dbReference type="AlphaFoldDB" id="A0A1M6YGD7"/>
<proteinExistence type="predicted"/>
<dbReference type="InterPro" id="IPR002035">
    <property type="entry name" value="VWF_A"/>
</dbReference>
<evidence type="ECO:0000259" key="2">
    <source>
        <dbReference type="PROSITE" id="PS50234"/>
    </source>
</evidence>
<dbReference type="STRING" id="337701.SAMN05444398_101840"/>
<dbReference type="Proteomes" id="UP000183974">
    <property type="component" value="Unassembled WGS sequence"/>
</dbReference>
<dbReference type="Pfam" id="PF13400">
    <property type="entry name" value="Tad"/>
    <property type="match status" value="1"/>
</dbReference>
<dbReference type="InterPro" id="IPR036465">
    <property type="entry name" value="vWFA_dom_sf"/>
</dbReference>
<evidence type="ECO:0000313" key="3">
    <source>
        <dbReference type="EMBL" id="SHL17049.1"/>
    </source>
</evidence>
<dbReference type="InterPro" id="IPR028087">
    <property type="entry name" value="Tad_N"/>
</dbReference>
<protein>
    <submittedName>
        <fullName evidence="3">von Willebrand factor type A domain-containing protein</fullName>
    </submittedName>
</protein>
<dbReference type="SUPFAM" id="SSF53300">
    <property type="entry name" value="vWA-like"/>
    <property type="match status" value="1"/>
</dbReference>
<reference evidence="3 4" key="1">
    <citation type="submission" date="2016-11" db="EMBL/GenBank/DDBJ databases">
        <authorList>
            <person name="Jaros S."/>
            <person name="Januszkiewicz K."/>
            <person name="Wedrychowicz H."/>
        </authorList>
    </citation>
    <scope>NUCLEOTIDE SEQUENCE [LARGE SCALE GENOMIC DNA]</scope>
    <source>
        <strain evidence="3 4">DSM 29589</strain>
    </source>
</reference>
<dbReference type="EMBL" id="FRBR01000001">
    <property type="protein sequence ID" value="SHL17049.1"/>
    <property type="molecule type" value="Genomic_DNA"/>
</dbReference>
<organism evidence="3 4">
    <name type="scientific">Roseovarius pacificus</name>
    <dbReference type="NCBI Taxonomy" id="337701"/>
    <lineage>
        <taxon>Bacteria</taxon>
        <taxon>Pseudomonadati</taxon>
        <taxon>Pseudomonadota</taxon>
        <taxon>Alphaproteobacteria</taxon>
        <taxon>Rhodobacterales</taxon>
        <taxon>Roseobacteraceae</taxon>
        <taxon>Roseovarius</taxon>
    </lineage>
</organism>
<sequence>MTGSAKTHFKRAMIASWSALKFPEKFNARARAFASEDSGAMVILALFFFVIMLAAAGLGIDTMRHEMQRTHIQATLDSAVLAGAGAPAGATNEDIKNIVEDYFDAAGLQEYLHEIDPDKDIDAGINSKRVTASASMTMNTLLMKLSGIDTLNAGGVSTAAIASPKMEIVLALDVSGSMAGTRLTKLKEAAKEFVSDVLNKSDEGSTTISIVPYSWNVTPPKEIFDVLAVDKQHGYSTCLDFTDDEFNSSSIDPDRAYAQTIFTSVYGDFGEVGNGNVEYGSSSAYNRTCFTDDYFRILPYASTYAPLAAKIDSLKAAGSTSADMGMKWASALIDPAFRPVVADLQKDRAGTDEYGNPIIYNIVNPDINDLPALYTTGQVRKIIILMGDGANDWSYHLNDPNDLIDPDVPKHHTWNDYRGPNSNLYFVKYNEKKFERAKLVDRYDRILEYSTRESDCGTDEYERSGWWGGQTYVGTWECDYTRGSEELTGYYIYTPRKSKDYYEPENNNYYSSLDDLYPYIIEQTSLKWEEAWGMMSPDYYRRVSGDSTPDDQFSRYGSGSISPSDKDSRMSSICAATKEKDNVLIFTIAFEMGTQSSAAGKLRNCASEEDYHYNANTVNIKQAFGSIAANVQKLRLTQ</sequence>
<keyword evidence="1" id="KW-0472">Membrane</keyword>
<dbReference type="RefSeq" id="WP_084728857.1">
    <property type="nucleotide sequence ID" value="NZ_BMLR01000001.1"/>
</dbReference>
<dbReference type="PROSITE" id="PS50234">
    <property type="entry name" value="VWFA"/>
    <property type="match status" value="1"/>
</dbReference>
<keyword evidence="1" id="KW-1133">Transmembrane helix</keyword>
<keyword evidence="4" id="KW-1185">Reference proteome</keyword>
<dbReference type="CDD" id="cd00198">
    <property type="entry name" value="vWFA"/>
    <property type="match status" value="1"/>
</dbReference>
<feature type="transmembrane region" description="Helical" evidence="1">
    <location>
        <begin position="39"/>
        <end position="60"/>
    </location>
</feature>
<gene>
    <name evidence="3" type="ORF">SAMN05444398_101840</name>
</gene>
<evidence type="ECO:0000256" key="1">
    <source>
        <dbReference type="SAM" id="Phobius"/>
    </source>
</evidence>
<evidence type="ECO:0000313" key="4">
    <source>
        <dbReference type="Proteomes" id="UP000183974"/>
    </source>
</evidence>
<keyword evidence="1" id="KW-0812">Transmembrane</keyword>
<dbReference type="Gene3D" id="3.40.50.410">
    <property type="entry name" value="von Willebrand factor, type A domain"/>
    <property type="match status" value="1"/>
</dbReference>